<organism evidence="7 8">
    <name type="scientific">Toxoplasma gondii GAB2-2007-GAL-DOM2</name>
    <dbReference type="NCBI Taxonomy" id="1130820"/>
    <lineage>
        <taxon>Eukaryota</taxon>
        <taxon>Sar</taxon>
        <taxon>Alveolata</taxon>
        <taxon>Apicomplexa</taxon>
        <taxon>Conoidasida</taxon>
        <taxon>Coccidia</taxon>
        <taxon>Eucoccidiorida</taxon>
        <taxon>Eimeriorina</taxon>
        <taxon>Sarcocystidae</taxon>
        <taxon>Toxoplasma</taxon>
    </lineage>
</organism>
<feature type="domain" description="U3 small nucleolar RNA-associated protein 6 N-terminal" evidence="6">
    <location>
        <begin position="9"/>
        <end position="80"/>
    </location>
</feature>
<evidence type="ECO:0000256" key="4">
    <source>
        <dbReference type="ARBA" id="ARBA00023242"/>
    </source>
</evidence>
<evidence type="ECO:0000256" key="2">
    <source>
        <dbReference type="ARBA" id="ARBA00022552"/>
    </source>
</evidence>
<dbReference type="PANTHER" id="PTHR23271">
    <property type="entry name" value="HEPATOCELLULAR CARCINOMA-ASSOCIATED ANTIGEN 66"/>
    <property type="match status" value="1"/>
</dbReference>
<accession>A0A086JTV3</accession>
<proteinExistence type="predicted"/>
<dbReference type="EMBL" id="AHZU02001158">
    <property type="protein sequence ID" value="KFG35571.1"/>
    <property type="molecule type" value="Genomic_DNA"/>
</dbReference>
<dbReference type="VEuPathDB" id="ToxoDB:TGDOM2_253520"/>
<evidence type="ECO:0000256" key="1">
    <source>
        <dbReference type="ARBA" id="ARBA00004604"/>
    </source>
</evidence>
<gene>
    <name evidence="7" type="ORF">TGDOM2_253520</name>
</gene>
<keyword evidence="4" id="KW-0539">Nucleus</keyword>
<comment type="subcellular location">
    <subcellularLocation>
        <location evidence="1">Nucleus</location>
        <location evidence="1">Nucleolus</location>
    </subcellularLocation>
</comment>
<dbReference type="OrthoDB" id="28112at2759"/>
<dbReference type="InterPro" id="IPR011990">
    <property type="entry name" value="TPR-like_helical_dom_sf"/>
</dbReference>
<feature type="compositionally biased region" description="Basic and acidic residues" evidence="5">
    <location>
        <begin position="271"/>
        <end position="290"/>
    </location>
</feature>
<dbReference type="InterPro" id="IPR013949">
    <property type="entry name" value="Utp6"/>
</dbReference>
<sequence>MADGVQRRLEESLNELESLVSRGLLEEEEAREILRRRRDFEFSCSSRGDPADVVQQFLLYIQYEANLLSLLRHRCSSSLHAILKDLEEVRRTVSQLSLREESERLQAPRKKKRSDLSAASSASSLSAVLQRRRREQSTKEKRAENLKTTLHAVLRAGTNRLYALINRVLHRHSSSLPLWLSCADLLLQLGAGRLLQTFLLQAIRRFPRLAALWILSADRLLQQGNLQGARLLLLQGLRVERESLPLWSDLLRLEGIALVKAAQGVRRARERAREREKDKRRTDEERDLEGAKNGLNTEQGCAFAGEAARQKGEEQEKVEKLHARGRALMVVLQGAVKRLGEEAPRKTKGKDGKGEGRGGRLADNEVLRRAKLQAFLFRALGLCLHLQASQEAGLLAEAIAEFQGKLADLLHAAADEQPLLRLYEWKVHLLRAASERRIPTENKDSSAEKMDAVSRRRMQDLQREIVAECCVDPRLLLLFAFFLGGLCLSSAAAGARRQRGENATEALGPQALAGAERECLGDAVEICFDVDGEEEAQGVEDLLADSVDAEKLVETGEGNVGDAEPASSALALASRAPLQLQNGEDLEKRFFAENGNVELEDGAWGGSLAVALEPEQRTAFLARVYNREARDMLEVLAADGLPEIRLLLKEEPRLPGALLLHCAEDKGLNGEEQTAQPIQKMTALLTAAELAQSQKAVLWTALWREADPSHRLWLLRCMYTAVQQLVEGQPKAGKGKSSWLPSAAVSATGEVLQLLLADEQWADASATREKIEGLRTDLKNLALQAFRKWPSVSLLLLAHHRLSSFSSGEAETASRFSSGLQLSASDFLGLVPQPLQSEEACSRFVSAARSLLRGLAAGETRLRGLESQRLLCALLAEAGEGSRGFQGQERSRGLPDRLPDWIGELLLATRPEATASLVHAFLCFLESSFAAGDWERPRDLLEDTEARHASRKRKCPESEDKQVRKELYEHARQPPLFSWKHAVKALTEDKFCPGLSVPSRLLLVLACCEFSLDRLWASVAEEGGHRGSSLPGLQSTGEVVNSCHRKHKACAALHVNCPASVALEAQAVFECALWSFDRCGVSGGSGDEAGNAFFESKRKLVPHASRADRLEAQAKPLVRQILQVVPQLFDLHRHWWVSFWRFSRFREACNVLPASSVDQRKRRNVAAPLGGARDGHAEISRAALTSPLLSLHREGPATASGAKRSAVASTAVGAGGLESREVERRACVALGVRDSSWLAEEACVPGPEGRGCRVCGSGRLWCMYSSSEGESGGKRD</sequence>
<evidence type="ECO:0000256" key="5">
    <source>
        <dbReference type="SAM" id="MobiDB-lite"/>
    </source>
</evidence>
<reference evidence="7 8" key="1">
    <citation type="submission" date="2014-02" db="EMBL/GenBank/DDBJ databases">
        <authorList>
            <person name="Sibley D."/>
            <person name="Venepally P."/>
            <person name="Karamycheva S."/>
            <person name="Hadjithomas M."/>
            <person name="Khan A."/>
            <person name="Brunk B."/>
            <person name="Roos D."/>
            <person name="Caler E."/>
            <person name="Lorenzi H."/>
        </authorList>
    </citation>
    <scope>NUCLEOTIDE SEQUENCE [LARGE SCALE GENOMIC DNA]</scope>
    <source>
        <strain evidence="7 8">GAB2-2007-GAL-DOM2</strain>
    </source>
</reference>
<comment type="caution">
    <text evidence="7">The sequence shown here is derived from an EMBL/GenBank/DDBJ whole genome shotgun (WGS) entry which is preliminary data.</text>
</comment>
<dbReference type="GO" id="GO:0030515">
    <property type="term" value="F:snoRNA binding"/>
    <property type="evidence" value="ECO:0007669"/>
    <property type="project" value="InterPro"/>
</dbReference>
<dbReference type="GO" id="GO:0034388">
    <property type="term" value="C:Pwp2p-containing subcomplex of 90S preribosome"/>
    <property type="evidence" value="ECO:0007669"/>
    <property type="project" value="TreeGrafter"/>
</dbReference>
<feature type="region of interest" description="Disordered" evidence="5">
    <location>
        <begin position="341"/>
        <end position="360"/>
    </location>
</feature>
<evidence type="ECO:0000313" key="8">
    <source>
        <dbReference type="Proteomes" id="UP000028837"/>
    </source>
</evidence>
<evidence type="ECO:0000313" key="7">
    <source>
        <dbReference type="EMBL" id="KFG35571.1"/>
    </source>
</evidence>
<feature type="compositionally biased region" description="Low complexity" evidence="5">
    <location>
        <begin position="116"/>
        <end position="129"/>
    </location>
</feature>
<dbReference type="Pfam" id="PF08640">
    <property type="entry name" value="U3_assoc_6"/>
    <property type="match status" value="1"/>
</dbReference>
<dbReference type="GO" id="GO:0032040">
    <property type="term" value="C:small-subunit processome"/>
    <property type="evidence" value="ECO:0007669"/>
    <property type="project" value="TreeGrafter"/>
</dbReference>
<feature type="region of interest" description="Disordered" evidence="5">
    <location>
        <begin position="101"/>
        <end position="142"/>
    </location>
</feature>
<evidence type="ECO:0000256" key="3">
    <source>
        <dbReference type="ARBA" id="ARBA00022737"/>
    </source>
</evidence>
<dbReference type="GO" id="GO:0000462">
    <property type="term" value="P:maturation of SSU-rRNA from tricistronic rRNA transcript (SSU-rRNA, 5.8S rRNA, LSU-rRNA)"/>
    <property type="evidence" value="ECO:0007669"/>
    <property type="project" value="InterPro"/>
</dbReference>
<dbReference type="PANTHER" id="PTHR23271:SF1">
    <property type="entry name" value="U3 SMALL NUCLEOLAR RNA-ASSOCIATED PROTEIN 6 HOMOLOG"/>
    <property type="match status" value="1"/>
</dbReference>
<dbReference type="AlphaFoldDB" id="A0A086JTV3"/>
<keyword evidence="3" id="KW-0677">Repeat</keyword>
<feature type="region of interest" description="Disordered" evidence="5">
    <location>
        <begin position="269"/>
        <end position="291"/>
    </location>
</feature>
<protein>
    <submittedName>
        <fullName evidence="7">U3 small nucleolar RNA-associated protein 6 protein</fullName>
    </submittedName>
</protein>
<dbReference type="Gene3D" id="1.25.40.10">
    <property type="entry name" value="Tetratricopeptide repeat domain"/>
    <property type="match status" value="1"/>
</dbReference>
<name>A0A086JTV3_TOXGO</name>
<keyword evidence="2" id="KW-0698">rRNA processing</keyword>
<evidence type="ECO:0000259" key="6">
    <source>
        <dbReference type="Pfam" id="PF08640"/>
    </source>
</evidence>
<dbReference type="InterPro" id="IPR055347">
    <property type="entry name" value="UTP6_N"/>
</dbReference>
<dbReference type="Proteomes" id="UP000028837">
    <property type="component" value="Unassembled WGS sequence"/>
</dbReference>